<protein>
    <submittedName>
        <fullName evidence="1">DUF1127 domain-containing protein</fullName>
    </submittedName>
</protein>
<sequence>MADIAAHSNASAAPRRGLSALFAAIGEFFTTVAASDRRLRQVDYLQSLTDAELAERGIRREEIVHHVFRDTYYV</sequence>
<dbReference type="AlphaFoldDB" id="A0A3D9BUZ6"/>
<dbReference type="RefSeq" id="WP_115979294.1">
    <property type="nucleotide sequence ID" value="NZ_CAJXNW010000012.1"/>
</dbReference>
<dbReference type="OrthoDB" id="7867799at2"/>
<name>A0A3D9BUZ6_9RHOB</name>
<comment type="caution">
    <text evidence="1">The sequence shown here is derived from an EMBL/GenBank/DDBJ whole genome shotgun (WGS) entry which is preliminary data.</text>
</comment>
<reference evidence="1 2" key="1">
    <citation type="journal article" date="2017" name="Int. J. Syst. Evol. Microbiol.">
        <title>Rhodosalinus sediminis gen. nov., sp. nov., isolated from marine saltern.</title>
        <authorList>
            <person name="Guo L.Y."/>
            <person name="Ling S.K."/>
            <person name="Li C.M."/>
            <person name="Chen G.J."/>
            <person name="Du Z.J."/>
        </authorList>
    </citation>
    <scope>NUCLEOTIDE SEQUENCE [LARGE SCALE GENOMIC DNA]</scope>
    <source>
        <strain evidence="1 2">WDN1C137</strain>
    </source>
</reference>
<keyword evidence="2" id="KW-1185">Reference proteome</keyword>
<evidence type="ECO:0000313" key="1">
    <source>
        <dbReference type="EMBL" id="REC57308.1"/>
    </source>
</evidence>
<accession>A0A3D9BUZ6</accession>
<dbReference type="Proteomes" id="UP000257131">
    <property type="component" value="Unassembled WGS sequence"/>
</dbReference>
<organism evidence="1 2">
    <name type="scientific">Rhodosalinus sediminis</name>
    <dbReference type="NCBI Taxonomy" id="1940533"/>
    <lineage>
        <taxon>Bacteria</taxon>
        <taxon>Pseudomonadati</taxon>
        <taxon>Pseudomonadota</taxon>
        <taxon>Alphaproteobacteria</taxon>
        <taxon>Rhodobacterales</taxon>
        <taxon>Paracoccaceae</taxon>
        <taxon>Rhodosalinus</taxon>
    </lineage>
</organism>
<gene>
    <name evidence="1" type="ORF">DRV84_07610</name>
</gene>
<proteinExistence type="predicted"/>
<dbReference type="EMBL" id="QOHR01000007">
    <property type="protein sequence ID" value="REC57308.1"/>
    <property type="molecule type" value="Genomic_DNA"/>
</dbReference>
<evidence type="ECO:0000313" key="2">
    <source>
        <dbReference type="Proteomes" id="UP000257131"/>
    </source>
</evidence>